<comment type="caution">
    <text evidence="1">The sequence shown here is derived from an EMBL/GenBank/DDBJ whole genome shotgun (WGS) entry which is preliminary data.</text>
</comment>
<name>A0A2U1LFC8_ARTAN</name>
<keyword evidence="1" id="KW-0695">RNA-directed DNA polymerase</keyword>
<proteinExistence type="predicted"/>
<protein>
    <submittedName>
        <fullName evidence="1">Reverse transcriptase domain, Reverse transcriptase zinc-binding domain protein</fullName>
    </submittedName>
</protein>
<evidence type="ECO:0000313" key="1">
    <source>
        <dbReference type="EMBL" id="PWA47684.1"/>
    </source>
</evidence>
<dbReference type="AlphaFoldDB" id="A0A2U1LFC8"/>
<evidence type="ECO:0000313" key="2">
    <source>
        <dbReference type="Proteomes" id="UP000245207"/>
    </source>
</evidence>
<keyword evidence="2" id="KW-1185">Reference proteome</keyword>
<gene>
    <name evidence="1" type="ORF">CTI12_AA343200</name>
</gene>
<dbReference type="OrthoDB" id="1752009at2759"/>
<sequence>MALASKVKGGLGIGSLYSLNHTLIQKWQWRFFKNPGALWVQVITTIHDHPEDTSYFFNHVRDQGVWGKIVGSINSMHEKGIPHSTLKRKVNNGLSTKFWTQTWIGNDSIQHQFSSLFRLAMHQDRMIHDWWNNAWSWEWSRPFTGGTLANHLHSLRSLLDNISLNDDDDV</sequence>
<accession>A0A2U1LFC8</accession>
<dbReference type="EMBL" id="PKPP01009698">
    <property type="protein sequence ID" value="PWA47684.1"/>
    <property type="molecule type" value="Genomic_DNA"/>
</dbReference>
<reference evidence="1 2" key="1">
    <citation type="journal article" date="2018" name="Mol. Plant">
        <title>The genome of Artemisia annua provides insight into the evolution of Asteraceae family and artemisinin biosynthesis.</title>
        <authorList>
            <person name="Shen Q."/>
            <person name="Zhang L."/>
            <person name="Liao Z."/>
            <person name="Wang S."/>
            <person name="Yan T."/>
            <person name="Shi P."/>
            <person name="Liu M."/>
            <person name="Fu X."/>
            <person name="Pan Q."/>
            <person name="Wang Y."/>
            <person name="Lv Z."/>
            <person name="Lu X."/>
            <person name="Zhang F."/>
            <person name="Jiang W."/>
            <person name="Ma Y."/>
            <person name="Chen M."/>
            <person name="Hao X."/>
            <person name="Li L."/>
            <person name="Tang Y."/>
            <person name="Lv G."/>
            <person name="Zhou Y."/>
            <person name="Sun X."/>
            <person name="Brodelius P.E."/>
            <person name="Rose J.K.C."/>
            <person name="Tang K."/>
        </authorList>
    </citation>
    <scope>NUCLEOTIDE SEQUENCE [LARGE SCALE GENOMIC DNA]</scope>
    <source>
        <strain evidence="2">cv. Huhao1</strain>
        <tissue evidence="1">Leaf</tissue>
    </source>
</reference>
<keyword evidence="1" id="KW-0808">Transferase</keyword>
<keyword evidence="1" id="KW-0548">Nucleotidyltransferase</keyword>
<organism evidence="1 2">
    <name type="scientific">Artemisia annua</name>
    <name type="common">Sweet wormwood</name>
    <dbReference type="NCBI Taxonomy" id="35608"/>
    <lineage>
        <taxon>Eukaryota</taxon>
        <taxon>Viridiplantae</taxon>
        <taxon>Streptophyta</taxon>
        <taxon>Embryophyta</taxon>
        <taxon>Tracheophyta</taxon>
        <taxon>Spermatophyta</taxon>
        <taxon>Magnoliopsida</taxon>
        <taxon>eudicotyledons</taxon>
        <taxon>Gunneridae</taxon>
        <taxon>Pentapetalae</taxon>
        <taxon>asterids</taxon>
        <taxon>campanulids</taxon>
        <taxon>Asterales</taxon>
        <taxon>Asteraceae</taxon>
        <taxon>Asteroideae</taxon>
        <taxon>Anthemideae</taxon>
        <taxon>Artemisiinae</taxon>
        <taxon>Artemisia</taxon>
    </lineage>
</organism>
<dbReference type="GO" id="GO:0003964">
    <property type="term" value="F:RNA-directed DNA polymerase activity"/>
    <property type="evidence" value="ECO:0007669"/>
    <property type="project" value="UniProtKB-KW"/>
</dbReference>
<dbReference type="Proteomes" id="UP000245207">
    <property type="component" value="Unassembled WGS sequence"/>
</dbReference>